<sequence length="92" mass="11132">WVLWNNRNNKVWNDTIEEGRCLGMKAWHLWQEWKSVQQHKHNTPAPVQQQQPLFWQKPMEGWYKCNVDAGFHQDLNKTSAGWVEKRGLYLKQ</sequence>
<keyword evidence="2" id="KW-1185">Reference proteome</keyword>
<proteinExistence type="predicted"/>
<organism evidence="1 2">
    <name type="scientific">Trifolium medium</name>
    <dbReference type="NCBI Taxonomy" id="97028"/>
    <lineage>
        <taxon>Eukaryota</taxon>
        <taxon>Viridiplantae</taxon>
        <taxon>Streptophyta</taxon>
        <taxon>Embryophyta</taxon>
        <taxon>Tracheophyta</taxon>
        <taxon>Spermatophyta</taxon>
        <taxon>Magnoliopsida</taxon>
        <taxon>eudicotyledons</taxon>
        <taxon>Gunneridae</taxon>
        <taxon>Pentapetalae</taxon>
        <taxon>rosids</taxon>
        <taxon>fabids</taxon>
        <taxon>Fabales</taxon>
        <taxon>Fabaceae</taxon>
        <taxon>Papilionoideae</taxon>
        <taxon>50 kb inversion clade</taxon>
        <taxon>NPAAA clade</taxon>
        <taxon>Hologalegina</taxon>
        <taxon>IRL clade</taxon>
        <taxon>Trifolieae</taxon>
        <taxon>Trifolium</taxon>
    </lineage>
</organism>
<protein>
    <submittedName>
        <fullName evidence="1">Polynucleotidyl transferase ribonuclease H fold</fullName>
    </submittedName>
</protein>
<reference evidence="1 2" key="1">
    <citation type="journal article" date="2018" name="Front. Plant Sci.">
        <title>Red Clover (Trifolium pratense) and Zigzag Clover (T. medium) - A Picture of Genomic Similarities and Differences.</title>
        <authorList>
            <person name="Dluhosova J."/>
            <person name="Istvanek J."/>
            <person name="Nedelnik J."/>
            <person name="Repkova J."/>
        </authorList>
    </citation>
    <scope>NUCLEOTIDE SEQUENCE [LARGE SCALE GENOMIC DNA]</scope>
    <source>
        <strain evidence="2">cv. 10/8</strain>
        <tissue evidence="1">Leaf</tissue>
    </source>
</reference>
<comment type="caution">
    <text evidence="1">The sequence shown here is derived from an EMBL/GenBank/DDBJ whole genome shotgun (WGS) entry which is preliminary data.</text>
</comment>
<name>A0A392RIQ0_9FABA</name>
<dbReference type="Proteomes" id="UP000265520">
    <property type="component" value="Unassembled WGS sequence"/>
</dbReference>
<dbReference type="AlphaFoldDB" id="A0A392RIQ0"/>
<dbReference type="GO" id="GO:0016740">
    <property type="term" value="F:transferase activity"/>
    <property type="evidence" value="ECO:0007669"/>
    <property type="project" value="UniProtKB-KW"/>
</dbReference>
<evidence type="ECO:0000313" key="1">
    <source>
        <dbReference type="EMBL" id="MCI36461.1"/>
    </source>
</evidence>
<accession>A0A392RIQ0</accession>
<evidence type="ECO:0000313" key="2">
    <source>
        <dbReference type="Proteomes" id="UP000265520"/>
    </source>
</evidence>
<keyword evidence="1" id="KW-0808">Transferase</keyword>
<dbReference type="EMBL" id="LXQA010234040">
    <property type="protein sequence ID" value="MCI36461.1"/>
    <property type="molecule type" value="Genomic_DNA"/>
</dbReference>
<feature type="non-terminal residue" evidence="1">
    <location>
        <position position="1"/>
    </location>
</feature>